<dbReference type="InterPro" id="IPR003719">
    <property type="entry name" value="Phenazine_PhzF-like"/>
</dbReference>
<dbReference type="Gene3D" id="3.10.310.10">
    <property type="entry name" value="Diaminopimelate Epimerase, Chain A, domain 1"/>
    <property type="match status" value="2"/>
</dbReference>
<sequence>MTAIEVLRVFTDADGAHGNPLGVVLDGAAVAEPEQRQRLAAALGYSETIFVDDPDRGRIRIYTPVTELPFAGHPAVGAAWLIARETGRTPTALDTPGGPVPTWAEGETVWVRGRLAATPPWWQERLPDAVAVAALTGPLSPEQDATQLWAWQDEASGAVRARVYAARYGITEDEACGSASMRLAAALGRDLTICHGAGSVVRARPGPPGTAELGGRVVSDGAVPNPLETRTGGDR</sequence>
<evidence type="ECO:0000313" key="2">
    <source>
        <dbReference type="EMBL" id="MBS9533666.1"/>
    </source>
</evidence>
<accession>A0ABS5RHB7</accession>
<proteinExistence type="predicted"/>
<feature type="region of interest" description="Disordered" evidence="1">
    <location>
        <begin position="205"/>
        <end position="235"/>
    </location>
</feature>
<comment type="caution">
    <text evidence="2">The sequence shown here is derived from an EMBL/GenBank/DDBJ whole genome shotgun (WGS) entry which is preliminary data.</text>
</comment>
<organism evidence="2 3">
    <name type="scientific">Mycolicibacter acidiphilus</name>
    <dbReference type="NCBI Taxonomy" id="2835306"/>
    <lineage>
        <taxon>Bacteria</taxon>
        <taxon>Bacillati</taxon>
        <taxon>Actinomycetota</taxon>
        <taxon>Actinomycetes</taxon>
        <taxon>Mycobacteriales</taxon>
        <taxon>Mycobacteriaceae</taxon>
        <taxon>Mycolicibacter</taxon>
    </lineage>
</organism>
<dbReference type="RefSeq" id="WP_214092541.1">
    <property type="nucleotide sequence ID" value="NZ_JAHCLR010000013.1"/>
</dbReference>
<gene>
    <name evidence="2" type="ORF">KIH27_08720</name>
</gene>
<dbReference type="SUPFAM" id="SSF54506">
    <property type="entry name" value="Diaminopimelate epimerase-like"/>
    <property type="match status" value="1"/>
</dbReference>
<dbReference type="Proteomes" id="UP001519535">
    <property type="component" value="Unassembled WGS sequence"/>
</dbReference>
<dbReference type="PIRSF" id="PIRSF016184">
    <property type="entry name" value="PhzC_PhzF"/>
    <property type="match status" value="1"/>
</dbReference>
<keyword evidence="3" id="KW-1185">Reference proteome</keyword>
<evidence type="ECO:0000313" key="3">
    <source>
        <dbReference type="Proteomes" id="UP001519535"/>
    </source>
</evidence>
<name>A0ABS5RHB7_9MYCO</name>
<protein>
    <submittedName>
        <fullName evidence="2">PhzF family phenazine biosynthesis protein</fullName>
    </submittedName>
</protein>
<evidence type="ECO:0000256" key="1">
    <source>
        <dbReference type="SAM" id="MobiDB-lite"/>
    </source>
</evidence>
<dbReference type="PANTHER" id="PTHR13774">
    <property type="entry name" value="PHENAZINE BIOSYNTHESIS PROTEIN"/>
    <property type="match status" value="1"/>
</dbReference>
<dbReference type="Pfam" id="PF02567">
    <property type="entry name" value="PhzC-PhzF"/>
    <property type="match status" value="1"/>
</dbReference>
<dbReference type="PANTHER" id="PTHR13774:SF32">
    <property type="entry name" value="ANTISENSE-ENHANCING SEQUENCE 1"/>
    <property type="match status" value="1"/>
</dbReference>
<reference evidence="2 3" key="1">
    <citation type="submission" date="2021-05" db="EMBL/GenBank/DDBJ databases">
        <title>Mycobacterium acidophilum sp. nov., an extremely acid-tolerant member of the genus Mycobacterium.</title>
        <authorList>
            <person name="Xia J."/>
        </authorList>
    </citation>
    <scope>NUCLEOTIDE SEQUENCE [LARGE SCALE GENOMIC DNA]</scope>
    <source>
        <strain evidence="2 3">M1</strain>
    </source>
</reference>
<dbReference type="EMBL" id="JAHCLR010000013">
    <property type="protein sequence ID" value="MBS9533666.1"/>
    <property type="molecule type" value="Genomic_DNA"/>
</dbReference>